<dbReference type="AlphaFoldDB" id="A0A820L0J9"/>
<accession>A0A820L0J9</accession>
<comment type="caution">
    <text evidence="1">The sequence shown here is derived from an EMBL/GenBank/DDBJ whole genome shotgun (WGS) entry which is preliminary data.</text>
</comment>
<feature type="non-terminal residue" evidence="1">
    <location>
        <position position="73"/>
    </location>
</feature>
<organism evidence="1 2">
    <name type="scientific">Adineta steineri</name>
    <dbReference type="NCBI Taxonomy" id="433720"/>
    <lineage>
        <taxon>Eukaryota</taxon>
        <taxon>Metazoa</taxon>
        <taxon>Spiralia</taxon>
        <taxon>Gnathifera</taxon>
        <taxon>Rotifera</taxon>
        <taxon>Eurotatoria</taxon>
        <taxon>Bdelloidea</taxon>
        <taxon>Adinetida</taxon>
        <taxon>Adinetidae</taxon>
        <taxon>Adineta</taxon>
    </lineage>
</organism>
<proteinExistence type="predicted"/>
<reference evidence="1" key="1">
    <citation type="submission" date="2021-02" db="EMBL/GenBank/DDBJ databases">
        <authorList>
            <person name="Nowell W R."/>
        </authorList>
    </citation>
    <scope>NUCLEOTIDE SEQUENCE</scope>
</reference>
<evidence type="ECO:0000313" key="2">
    <source>
        <dbReference type="Proteomes" id="UP000663844"/>
    </source>
</evidence>
<evidence type="ECO:0000313" key="1">
    <source>
        <dbReference type="EMBL" id="CAF4351454.1"/>
    </source>
</evidence>
<dbReference type="InterPro" id="IPR036457">
    <property type="entry name" value="PPM-type-like_dom_sf"/>
</dbReference>
<protein>
    <recommendedName>
        <fullName evidence="3">PPM-type phosphatase domain-containing protein</fullName>
    </recommendedName>
</protein>
<dbReference type="Gene3D" id="3.60.40.10">
    <property type="entry name" value="PPM-type phosphatase domain"/>
    <property type="match status" value="1"/>
</dbReference>
<dbReference type="Proteomes" id="UP000663844">
    <property type="component" value="Unassembled WGS sequence"/>
</dbReference>
<gene>
    <name evidence="1" type="ORF">OXD698_LOCUS48796</name>
</gene>
<sequence>GNEKFAYFGLFDGYNGKAASSLCRDYLHEAILLEMSKLLKDMNSSEVEDALINRLYTRMIDPLRNNSDIKDIG</sequence>
<name>A0A820L0J9_9BILA</name>
<dbReference type="EMBL" id="CAJOAZ010020961">
    <property type="protein sequence ID" value="CAF4351454.1"/>
    <property type="molecule type" value="Genomic_DNA"/>
</dbReference>
<dbReference type="SUPFAM" id="SSF81606">
    <property type="entry name" value="PP2C-like"/>
    <property type="match status" value="1"/>
</dbReference>
<feature type="non-terminal residue" evidence="1">
    <location>
        <position position="1"/>
    </location>
</feature>
<evidence type="ECO:0008006" key="3">
    <source>
        <dbReference type="Google" id="ProtNLM"/>
    </source>
</evidence>